<dbReference type="InterPro" id="IPR043131">
    <property type="entry name" value="BCAT-like_N"/>
</dbReference>
<name>A0A062U8P6_9PROT</name>
<evidence type="ECO:0000256" key="11">
    <source>
        <dbReference type="ARBA" id="ARBA00023304"/>
    </source>
</evidence>
<comment type="catalytic activity">
    <reaction evidence="12 17">
        <text>L-valine + 2-oxoglutarate = 3-methyl-2-oxobutanoate + L-glutamate</text>
        <dbReference type="Rhea" id="RHEA:24813"/>
        <dbReference type="ChEBI" id="CHEBI:11851"/>
        <dbReference type="ChEBI" id="CHEBI:16810"/>
        <dbReference type="ChEBI" id="CHEBI:29985"/>
        <dbReference type="ChEBI" id="CHEBI:57762"/>
        <dbReference type="EC" id="2.6.1.42"/>
    </reaction>
</comment>
<organism evidence="18 19">
    <name type="scientific">Hyphomonas chukchiensis</name>
    <dbReference type="NCBI Taxonomy" id="1280947"/>
    <lineage>
        <taxon>Bacteria</taxon>
        <taxon>Pseudomonadati</taxon>
        <taxon>Pseudomonadota</taxon>
        <taxon>Alphaproteobacteria</taxon>
        <taxon>Hyphomonadales</taxon>
        <taxon>Hyphomonadaceae</taxon>
        <taxon>Hyphomonas</taxon>
    </lineage>
</organism>
<evidence type="ECO:0000256" key="5">
    <source>
        <dbReference type="ARBA" id="ARBA00005072"/>
    </source>
</evidence>
<dbReference type="CDD" id="cd01557">
    <property type="entry name" value="BCAT_beta_family"/>
    <property type="match status" value="1"/>
</dbReference>
<keyword evidence="10 16" id="KW-0663">Pyridoxal phosphate</keyword>
<proteinExistence type="inferred from homology"/>
<dbReference type="PANTHER" id="PTHR42743:SF11">
    <property type="entry name" value="AMINODEOXYCHORISMATE LYASE"/>
    <property type="match status" value="1"/>
</dbReference>
<dbReference type="AlphaFoldDB" id="A0A062U8P6"/>
<dbReference type="eggNOG" id="COG0115">
    <property type="taxonomic scope" value="Bacteria"/>
</dbReference>
<evidence type="ECO:0000256" key="1">
    <source>
        <dbReference type="ARBA" id="ARBA00001933"/>
    </source>
</evidence>
<sequence length="294" mass="32641">MASIPYDDRDGYIWMDGEFAAWRDSKVHILTHALHYASAVFEGERAYGGKIFRSLDHSKRLHNSARIMGFEIPFTVEQLEEAKREALAKSGLDSAYVRAIAWRGSEMMGVSAQNNTIHLAVAVWSWGDYFADKMKGIRLTHAEWRRPAPDTAPCHAKAAGLYMICTLSKHAAEKAGYADALMLDYRGQVAEATGANIFFVRDNALHTPTPDCFLNGLTRQTTIKLAQARQIEVIERAIMPDELATFSECFITGSAAEITPVAEIGAHTYKPAEISHSLVDDYTRLVNGKMDLAL</sequence>
<keyword evidence="7 17" id="KW-0032">Aminotransferase</keyword>
<dbReference type="InterPro" id="IPR001544">
    <property type="entry name" value="Aminotrans_IV"/>
</dbReference>
<evidence type="ECO:0000256" key="6">
    <source>
        <dbReference type="ARBA" id="ARBA00009320"/>
    </source>
</evidence>
<evidence type="ECO:0000256" key="15">
    <source>
        <dbReference type="RuleBase" id="RU004106"/>
    </source>
</evidence>
<dbReference type="NCBIfam" id="NF005146">
    <property type="entry name" value="PRK06606.1"/>
    <property type="match status" value="1"/>
</dbReference>
<dbReference type="InterPro" id="IPR033939">
    <property type="entry name" value="BCAT_family"/>
</dbReference>
<comment type="catalytic activity">
    <reaction evidence="14 17">
        <text>L-leucine + 2-oxoglutarate = 4-methyl-2-oxopentanoate + L-glutamate</text>
        <dbReference type="Rhea" id="RHEA:18321"/>
        <dbReference type="ChEBI" id="CHEBI:16810"/>
        <dbReference type="ChEBI" id="CHEBI:17865"/>
        <dbReference type="ChEBI" id="CHEBI:29985"/>
        <dbReference type="ChEBI" id="CHEBI:57427"/>
        <dbReference type="EC" id="2.6.1.42"/>
    </reaction>
</comment>
<accession>A0A062U8P6</accession>
<reference evidence="18 19" key="1">
    <citation type="journal article" date="2014" name="Antonie Van Leeuwenhoek">
        <title>Hyphomonas beringensis sp. nov. and Hyphomonas chukchiensis sp. nov., isolated from surface seawater of the Bering Sea and Chukchi Sea.</title>
        <authorList>
            <person name="Li C."/>
            <person name="Lai Q."/>
            <person name="Li G."/>
            <person name="Dong C."/>
            <person name="Wang J."/>
            <person name="Liao Y."/>
            <person name="Shao Z."/>
        </authorList>
    </citation>
    <scope>NUCLEOTIDE SEQUENCE [LARGE SCALE GENOMIC DNA]</scope>
    <source>
        <strain evidence="18 19">BH-BN04-4</strain>
    </source>
</reference>
<dbReference type="GO" id="GO:0052656">
    <property type="term" value="F:L-isoleucine-2-oxoglutarate transaminase activity"/>
    <property type="evidence" value="ECO:0007669"/>
    <property type="project" value="RHEA"/>
</dbReference>
<dbReference type="InterPro" id="IPR005785">
    <property type="entry name" value="B_amino_transI"/>
</dbReference>
<comment type="pathway">
    <text evidence="5 17">Amino-acid biosynthesis; L-leucine biosynthesis; L-leucine from 3-methyl-2-oxobutanoate: step 4/4.</text>
</comment>
<comment type="pathway">
    <text evidence="4 17">Amino-acid biosynthesis; L-valine biosynthesis; L-valine from pyruvate: step 4/4.</text>
</comment>
<dbReference type="GO" id="GO:0052654">
    <property type="term" value="F:L-leucine-2-oxoglutarate transaminase activity"/>
    <property type="evidence" value="ECO:0007669"/>
    <property type="project" value="RHEA"/>
</dbReference>
<dbReference type="STRING" id="1280947.HY30_06105"/>
<gene>
    <name evidence="17" type="primary">ilvE</name>
    <name evidence="18" type="ORF">HY30_06105</name>
</gene>
<dbReference type="UniPathway" id="UPA00047">
    <property type="reaction ID" value="UER00058"/>
</dbReference>
<dbReference type="InterPro" id="IPR043132">
    <property type="entry name" value="BCAT-like_C"/>
</dbReference>
<evidence type="ECO:0000256" key="14">
    <source>
        <dbReference type="ARBA" id="ARBA00049229"/>
    </source>
</evidence>
<comment type="caution">
    <text evidence="18">The sequence shown here is derived from an EMBL/GenBank/DDBJ whole genome shotgun (WGS) entry which is preliminary data.</text>
</comment>
<dbReference type="InterPro" id="IPR050571">
    <property type="entry name" value="Class-IV_PLP-Dep_Aminotrnsfr"/>
</dbReference>
<dbReference type="EC" id="2.6.1.42" evidence="17"/>
<dbReference type="PROSITE" id="PS00770">
    <property type="entry name" value="AA_TRANSFER_CLASS_4"/>
    <property type="match status" value="1"/>
</dbReference>
<dbReference type="OrthoDB" id="21319at2"/>
<evidence type="ECO:0000256" key="16">
    <source>
        <dbReference type="RuleBase" id="RU004516"/>
    </source>
</evidence>
<evidence type="ECO:0000256" key="7">
    <source>
        <dbReference type="ARBA" id="ARBA00022576"/>
    </source>
</evidence>
<evidence type="ECO:0000256" key="13">
    <source>
        <dbReference type="ARBA" id="ARBA00048798"/>
    </source>
</evidence>
<dbReference type="NCBIfam" id="TIGR01122">
    <property type="entry name" value="ilvE_I"/>
    <property type="match status" value="1"/>
</dbReference>
<dbReference type="SUPFAM" id="SSF56752">
    <property type="entry name" value="D-aminoacid aminotransferase-like PLP-dependent enzymes"/>
    <property type="match status" value="1"/>
</dbReference>
<dbReference type="FunFam" id="3.20.10.10:FF:000002">
    <property type="entry name" value="D-alanine aminotransferase"/>
    <property type="match status" value="1"/>
</dbReference>
<comment type="similarity">
    <text evidence="6 15">Belongs to the class-IV pyridoxal-phosphate-dependent aminotransferase family.</text>
</comment>
<keyword evidence="11 17" id="KW-0100">Branched-chain amino acid biosynthesis</keyword>
<evidence type="ECO:0000256" key="8">
    <source>
        <dbReference type="ARBA" id="ARBA00022605"/>
    </source>
</evidence>
<dbReference type="Proteomes" id="UP000027190">
    <property type="component" value="Unassembled WGS sequence"/>
</dbReference>
<evidence type="ECO:0000256" key="9">
    <source>
        <dbReference type="ARBA" id="ARBA00022679"/>
    </source>
</evidence>
<evidence type="ECO:0000313" key="18">
    <source>
        <dbReference type="EMBL" id="KCZ56686.1"/>
    </source>
</evidence>
<keyword evidence="19" id="KW-1185">Reference proteome</keyword>
<evidence type="ECO:0000256" key="12">
    <source>
        <dbReference type="ARBA" id="ARBA00048212"/>
    </source>
</evidence>
<protein>
    <recommendedName>
        <fullName evidence="17">Branched-chain-amino-acid aminotransferase</fullName>
        <shortName evidence="17">BCAT</shortName>
        <ecNumber evidence="17">2.6.1.42</ecNumber>
    </recommendedName>
</protein>
<dbReference type="GO" id="GO:0052655">
    <property type="term" value="F:L-valine-2-oxoglutarate transaminase activity"/>
    <property type="evidence" value="ECO:0007669"/>
    <property type="project" value="RHEA"/>
</dbReference>
<comment type="pathway">
    <text evidence="3 17">Amino-acid biosynthesis; L-isoleucine biosynthesis; L-isoleucine from 2-oxobutanoate: step 4/4.</text>
</comment>
<comment type="cofactor">
    <cofactor evidence="1 16">
        <name>pyridoxal 5'-phosphate</name>
        <dbReference type="ChEBI" id="CHEBI:597326"/>
    </cofactor>
</comment>
<dbReference type="GO" id="GO:0009098">
    <property type="term" value="P:L-leucine biosynthetic process"/>
    <property type="evidence" value="ECO:0007669"/>
    <property type="project" value="UniProtKB-UniPathway"/>
</dbReference>
<dbReference type="Gene3D" id="3.20.10.10">
    <property type="entry name" value="D-amino Acid Aminotransferase, subunit A, domain 2"/>
    <property type="match status" value="1"/>
</dbReference>
<dbReference type="UniPathway" id="UPA00049">
    <property type="reaction ID" value="UER00062"/>
</dbReference>
<dbReference type="Pfam" id="PF01063">
    <property type="entry name" value="Aminotran_4"/>
    <property type="match status" value="1"/>
</dbReference>
<evidence type="ECO:0000256" key="3">
    <source>
        <dbReference type="ARBA" id="ARBA00004824"/>
    </source>
</evidence>
<evidence type="ECO:0000313" key="19">
    <source>
        <dbReference type="Proteomes" id="UP000027190"/>
    </source>
</evidence>
<dbReference type="GO" id="GO:0009099">
    <property type="term" value="P:L-valine biosynthetic process"/>
    <property type="evidence" value="ECO:0007669"/>
    <property type="project" value="UniProtKB-UniPathway"/>
</dbReference>
<comment type="catalytic activity">
    <reaction evidence="13 17">
        <text>L-isoleucine + 2-oxoglutarate = (S)-3-methyl-2-oxopentanoate + L-glutamate</text>
        <dbReference type="Rhea" id="RHEA:24801"/>
        <dbReference type="ChEBI" id="CHEBI:16810"/>
        <dbReference type="ChEBI" id="CHEBI:29985"/>
        <dbReference type="ChEBI" id="CHEBI:35146"/>
        <dbReference type="ChEBI" id="CHEBI:58045"/>
        <dbReference type="EC" id="2.6.1.42"/>
    </reaction>
</comment>
<dbReference type="InterPro" id="IPR018300">
    <property type="entry name" value="Aminotrans_IV_CS"/>
</dbReference>
<dbReference type="InterPro" id="IPR036038">
    <property type="entry name" value="Aminotransferase-like"/>
</dbReference>
<dbReference type="GO" id="GO:0009097">
    <property type="term" value="P:isoleucine biosynthetic process"/>
    <property type="evidence" value="ECO:0007669"/>
    <property type="project" value="UniProtKB-UniPathway"/>
</dbReference>
<keyword evidence="8 17" id="KW-0028">Amino-acid biosynthesis</keyword>
<comment type="function">
    <text evidence="2 17">Acts on leucine, isoleucine and valine.</text>
</comment>
<keyword evidence="9 17" id="KW-0808">Transferase</keyword>
<dbReference type="RefSeq" id="WP_034741189.1">
    <property type="nucleotide sequence ID" value="NZ_AWFG01000041.1"/>
</dbReference>
<dbReference type="Gene3D" id="3.30.470.10">
    <property type="match status" value="1"/>
</dbReference>
<evidence type="ECO:0000256" key="17">
    <source>
        <dbReference type="RuleBase" id="RU364094"/>
    </source>
</evidence>
<dbReference type="PATRIC" id="fig|1280947.3.peg.2577"/>
<evidence type="ECO:0000256" key="4">
    <source>
        <dbReference type="ARBA" id="ARBA00004931"/>
    </source>
</evidence>
<evidence type="ECO:0000256" key="10">
    <source>
        <dbReference type="ARBA" id="ARBA00022898"/>
    </source>
</evidence>
<dbReference type="EMBL" id="AWFG01000041">
    <property type="protein sequence ID" value="KCZ56686.1"/>
    <property type="molecule type" value="Genomic_DNA"/>
</dbReference>
<dbReference type="UniPathway" id="UPA00048">
    <property type="reaction ID" value="UER00073"/>
</dbReference>
<dbReference type="NCBIfam" id="NF005726">
    <property type="entry name" value="PRK07544.1"/>
    <property type="match status" value="1"/>
</dbReference>
<dbReference type="PANTHER" id="PTHR42743">
    <property type="entry name" value="AMINO-ACID AMINOTRANSFERASE"/>
    <property type="match status" value="1"/>
</dbReference>
<evidence type="ECO:0000256" key="2">
    <source>
        <dbReference type="ARBA" id="ARBA00003109"/>
    </source>
</evidence>